<keyword evidence="3" id="KW-0443">Lipid metabolism</keyword>
<gene>
    <name evidence="4" type="ORF">SMD27_17810</name>
</gene>
<dbReference type="InterPro" id="IPR016986">
    <property type="entry name" value="UCP031982_abhydr"/>
</dbReference>
<evidence type="ECO:0000256" key="3">
    <source>
        <dbReference type="ARBA" id="ARBA00023098"/>
    </source>
</evidence>
<accession>A0ABU5EFA9</accession>
<name>A0ABU5EFA9_9PROT</name>
<reference evidence="4 5" key="1">
    <citation type="journal article" date="2016" name="Antonie Van Leeuwenhoek">
        <title>Dongia soli sp. nov., isolated from soil from Dokdo, Korea.</title>
        <authorList>
            <person name="Kim D.U."/>
            <person name="Lee H."/>
            <person name="Kim H."/>
            <person name="Kim S.G."/>
            <person name="Ka J.O."/>
        </authorList>
    </citation>
    <scope>NUCLEOTIDE SEQUENCE [LARGE SCALE GENOMIC DNA]</scope>
    <source>
        <strain evidence="4 5">D78</strain>
    </source>
</reference>
<evidence type="ECO:0000313" key="5">
    <source>
        <dbReference type="Proteomes" id="UP001279642"/>
    </source>
</evidence>
<dbReference type="Gene3D" id="3.40.50.1820">
    <property type="entry name" value="alpha/beta hydrolase"/>
    <property type="match status" value="1"/>
</dbReference>
<keyword evidence="1" id="KW-0378">Hydrolase</keyword>
<dbReference type="EMBL" id="JAXCLW010000005">
    <property type="protein sequence ID" value="MDY0884704.1"/>
    <property type="molecule type" value="Genomic_DNA"/>
</dbReference>
<evidence type="ECO:0000256" key="1">
    <source>
        <dbReference type="ARBA" id="ARBA00022801"/>
    </source>
</evidence>
<sequence>MQRKYRIGLRKGRLEDKGRPSWTGDGPRPISWLAWYPARDDAEERAVAPRASWFVTGPVAADADLSDAQTRYPVVMLSHGTGGTAWSMEWLGRRLASRGFVAVAANHHGNSAVQPYRAEGFLSLWERARDLTVLLDDLLAQPCDGAGRGAFAGRLDPARCYAAGFSAGAYTVMLLTGAVTLASQYQYPDQYAEPPLDLTAEDARMPVVPFSMGPREFPDLARHLPGLLERSAIFRASWARMSDSYLDQRIKAALVCAPGRSVLGFDEASLAGIETPIRIVVGDEDPVAPVEQCAAWLKARLRQAELTVLKGGVGHYVFLPEPTETGRRAAPDLCVDAPRVDRRAIHERVAVQAISLFNKIPEKQPITGEFA</sequence>
<dbReference type="PIRSF" id="PIRSF031982">
    <property type="entry name" value="UCP031982_abhydr"/>
    <property type="match status" value="1"/>
</dbReference>
<dbReference type="RefSeq" id="WP_320509776.1">
    <property type="nucleotide sequence ID" value="NZ_JAXCLW010000005.1"/>
</dbReference>
<comment type="caution">
    <text evidence="4">The sequence shown here is derived from an EMBL/GenBank/DDBJ whole genome shotgun (WGS) entry which is preliminary data.</text>
</comment>
<evidence type="ECO:0000313" key="4">
    <source>
        <dbReference type="EMBL" id="MDY0884704.1"/>
    </source>
</evidence>
<proteinExistence type="predicted"/>
<dbReference type="Pfam" id="PF03403">
    <property type="entry name" value="PAF-AH_p_II"/>
    <property type="match status" value="1"/>
</dbReference>
<keyword evidence="2" id="KW-0442">Lipid degradation</keyword>
<evidence type="ECO:0008006" key="6">
    <source>
        <dbReference type="Google" id="ProtNLM"/>
    </source>
</evidence>
<dbReference type="InterPro" id="IPR029058">
    <property type="entry name" value="AB_hydrolase_fold"/>
</dbReference>
<dbReference type="Proteomes" id="UP001279642">
    <property type="component" value="Unassembled WGS sequence"/>
</dbReference>
<dbReference type="SUPFAM" id="SSF53474">
    <property type="entry name" value="alpha/beta-Hydrolases"/>
    <property type="match status" value="1"/>
</dbReference>
<protein>
    <recommendedName>
        <fullName evidence="6">Dienelactone hydrolase</fullName>
    </recommendedName>
</protein>
<evidence type="ECO:0000256" key="2">
    <source>
        <dbReference type="ARBA" id="ARBA00022963"/>
    </source>
</evidence>
<keyword evidence="5" id="KW-1185">Reference proteome</keyword>
<dbReference type="PANTHER" id="PTHR10272">
    <property type="entry name" value="PLATELET-ACTIVATING FACTOR ACETYLHYDROLASE"/>
    <property type="match status" value="1"/>
</dbReference>
<dbReference type="PANTHER" id="PTHR10272:SF0">
    <property type="entry name" value="PLATELET-ACTIVATING FACTOR ACETYLHYDROLASE"/>
    <property type="match status" value="1"/>
</dbReference>
<organism evidence="4 5">
    <name type="scientific">Dongia soli</name>
    <dbReference type="NCBI Taxonomy" id="600628"/>
    <lineage>
        <taxon>Bacteria</taxon>
        <taxon>Pseudomonadati</taxon>
        <taxon>Pseudomonadota</taxon>
        <taxon>Alphaproteobacteria</taxon>
        <taxon>Rhodospirillales</taxon>
        <taxon>Dongiaceae</taxon>
        <taxon>Dongia</taxon>
    </lineage>
</organism>